<keyword evidence="2" id="KW-0812">Transmembrane</keyword>
<dbReference type="Pfam" id="PF12273">
    <property type="entry name" value="RCR"/>
    <property type="match status" value="1"/>
</dbReference>
<evidence type="ECO:0000313" key="4">
    <source>
        <dbReference type="EMBL" id="KAK7055789.1"/>
    </source>
</evidence>
<keyword evidence="2" id="KW-0472">Membrane</keyword>
<evidence type="ECO:0000256" key="2">
    <source>
        <dbReference type="SAM" id="Phobius"/>
    </source>
</evidence>
<evidence type="ECO:0000256" key="3">
    <source>
        <dbReference type="SAM" id="SignalP"/>
    </source>
</evidence>
<feature type="transmembrane region" description="Helical" evidence="2">
    <location>
        <begin position="38"/>
        <end position="60"/>
    </location>
</feature>
<keyword evidence="2" id="KW-1133">Transmembrane helix</keyword>
<proteinExistence type="predicted"/>
<reference evidence="4 5" key="1">
    <citation type="journal article" date="2024" name="J Genomics">
        <title>Draft genome sequencing and assembly of Favolaschia claudopus CIRM-BRFM 2984 isolated from oak limbs.</title>
        <authorList>
            <person name="Navarro D."/>
            <person name="Drula E."/>
            <person name="Chaduli D."/>
            <person name="Cazenave R."/>
            <person name="Ahrendt S."/>
            <person name="Wang J."/>
            <person name="Lipzen A."/>
            <person name="Daum C."/>
            <person name="Barry K."/>
            <person name="Grigoriev I.V."/>
            <person name="Favel A."/>
            <person name="Rosso M.N."/>
            <person name="Martin F."/>
        </authorList>
    </citation>
    <scope>NUCLEOTIDE SEQUENCE [LARGE SCALE GENOMIC DNA]</scope>
    <source>
        <strain evidence="4 5">CIRM-BRFM 2984</strain>
    </source>
</reference>
<dbReference type="EMBL" id="JAWWNJ010000005">
    <property type="protein sequence ID" value="KAK7055789.1"/>
    <property type="molecule type" value="Genomic_DNA"/>
</dbReference>
<name>A0AAW0DVS1_9AGAR</name>
<feature type="compositionally biased region" description="Polar residues" evidence="1">
    <location>
        <begin position="99"/>
        <end position="108"/>
    </location>
</feature>
<feature type="signal peptide" evidence="3">
    <location>
        <begin position="1"/>
        <end position="22"/>
    </location>
</feature>
<dbReference type="Proteomes" id="UP001362999">
    <property type="component" value="Unassembled WGS sequence"/>
</dbReference>
<protein>
    <submittedName>
        <fullName evidence="4">Uncharacterized protein</fullName>
    </submittedName>
</protein>
<organism evidence="4 5">
    <name type="scientific">Favolaschia claudopus</name>
    <dbReference type="NCBI Taxonomy" id="2862362"/>
    <lineage>
        <taxon>Eukaryota</taxon>
        <taxon>Fungi</taxon>
        <taxon>Dikarya</taxon>
        <taxon>Basidiomycota</taxon>
        <taxon>Agaricomycotina</taxon>
        <taxon>Agaricomycetes</taxon>
        <taxon>Agaricomycetidae</taxon>
        <taxon>Agaricales</taxon>
        <taxon>Marasmiineae</taxon>
        <taxon>Mycenaceae</taxon>
        <taxon>Favolaschia</taxon>
    </lineage>
</organism>
<evidence type="ECO:0000313" key="5">
    <source>
        <dbReference type="Proteomes" id="UP001362999"/>
    </source>
</evidence>
<gene>
    <name evidence="4" type="ORF">R3P38DRAFT_2849018</name>
</gene>
<feature type="compositionally biased region" description="Polar residues" evidence="1">
    <location>
        <begin position="189"/>
        <end position="202"/>
    </location>
</feature>
<keyword evidence="3" id="KW-0732">Signal</keyword>
<keyword evidence="5" id="KW-1185">Reference proteome</keyword>
<feature type="region of interest" description="Disordered" evidence="1">
    <location>
        <begin position="79"/>
        <end position="202"/>
    </location>
</feature>
<dbReference type="AlphaFoldDB" id="A0AAW0DVS1"/>
<comment type="caution">
    <text evidence="4">The sequence shown here is derived from an EMBL/GenBank/DDBJ whole genome shotgun (WGS) entry which is preliminary data.</text>
</comment>
<accession>A0AAW0DVS1</accession>
<feature type="chain" id="PRO_5043900559" evidence="3">
    <location>
        <begin position="23"/>
        <end position="202"/>
    </location>
</feature>
<sequence>MAVWINVLHYLFFACFASTASASVVVFPHHHRVLSRTASIVLIVVVVFLVVLLVACRIAILRRRRATLPPISLLNTQNLPPNGIYPQSPPPRSEHWQHPNLQPQYQLSPTPPHPYNHNPQQYRNDFNPGSVGAEGKNPMRNPIVRSLHWQQHDNYPPPSGPPDGHYNPPSGPPPQSAYAPLAPIPPAYTNITGQGYSGYKTQ</sequence>
<dbReference type="InterPro" id="IPR020999">
    <property type="entry name" value="Chitin_synth_reg_RCR"/>
</dbReference>
<evidence type="ECO:0000256" key="1">
    <source>
        <dbReference type="SAM" id="MobiDB-lite"/>
    </source>
</evidence>